<organism evidence="6">
    <name type="scientific">Lepeophtheirus salmonis</name>
    <name type="common">Salmon louse</name>
    <name type="synonym">Caligus salmonis</name>
    <dbReference type="NCBI Taxonomy" id="72036"/>
    <lineage>
        <taxon>Eukaryota</taxon>
        <taxon>Metazoa</taxon>
        <taxon>Ecdysozoa</taxon>
        <taxon>Arthropoda</taxon>
        <taxon>Crustacea</taxon>
        <taxon>Multicrustacea</taxon>
        <taxon>Hexanauplia</taxon>
        <taxon>Copepoda</taxon>
        <taxon>Siphonostomatoida</taxon>
        <taxon>Caligidae</taxon>
        <taxon>Lepeophtheirus</taxon>
    </lineage>
</organism>
<dbReference type="InterPro" id="IPR015915">
    <property type="entry name" value="Kelch-typ_b-propeller"/>
</dbReference>
<evidence type="ECO:0000256" key="1">
    <source>
        <dbReference type="ARBA" id="ARBA00013699"/>
    </source>
</evidence>
<dbReference type="SMART" id="SM00875">
    <property type="entry name" value="BACK"/>
    <property type="match status" value="1"/>
</dbReference>
<dbReference type="AlphaFoldDB" id="A0A0K2UBS7"/>
<dbReference type="InterPro" id="IPR011333">
    <property type="entry name" value="SKP1/BTB/POZ_sf"/>
</dbReference>
<dbReference type="GO" id="GO:0003779">
    <property type="term" value="F:actin binding"/>
    <property type="evidence" value="ECO:0007669"/>
    <property type="project" value="UniProtKB-KW"/>
</dbReference>
<dbReference type="Gene3D" id="3.30.710.10">
    <property type="entry name" value="Potassium Channel Kv1.1, Chain A"/>
    <property type="match status" value="1"/>
</dbReference>
<reference evidence="6" key="1">
    <citation type="submission" date="2014-05" db="EMBL/GenBank/DDBJ databases">
        <authorList>
            <person name="Chronopoulou M."/>
        </authorList>
    </citation>
    <scope>NUCLEOTIDE SEQUENCE</scope>
    <source>
        <tissue evidence="6">Whole organism</tissue>
    </source>
</reference>
<proteinExistence type="predicted"/>
<dbReference type="GO" id="GO:0016567">
    <property type="term" value="P:protein ubiquitination"/>
    <property type="evidence" value="ECO:0007669"/>
    <property type="project" value="UniProtKB-UniPathway"/>
</dbReference>
<keyword evidence="3" id="KW-0677">Repeat</keyword>
<evidence type="ECO:0000256" key="2">
    <source>
        <dbReference type="ARBA" id="ARBA00022441"/>
    </source>
</evidence>
<dbReference type="InterPro" id="IPR011705">
    <property type="entry name" value="BACK"/>
</dbReference>
<dbReference type="Gene3D" id="2.120.10.80">
    <property type="entry name" value="Kelch-type beta propeller"/>
    <property type="match status" value="2"/>
</dbReference>
<dbReference type="PIRSF" id="PIRSF037037">
    <property type="entry name" value="Kelch-like_protein_gigaxonin"/>
    <property type="match status" value="1"/>
</dbReference>
<dbReference type="SMART" id="SM00612">
    <property type="entry name" value="Kelch"/>
    <property type="match status" value="6"/>
</dbReference>
<feature type="non-terminal residue" evidence="6">
    <location>
        <position position="1"/>
    </location>
</feature>
<feature type="domain" description="BTB" evidence="5">
    <location>
        <begin position="31"/>
        <end position="100"/>
    </location>
</feature>
<dbReference type="SUPFAM" id="SSF54695">
    <property type="entry name" value="POZ domain"/>
    <property type="match status" value="1"/>
</dbReference>
<dbReference type="PANTHER" id="PTHR45632">
    <property type="entry name" value="LD33804P"/>
    <property type="match status" value="1"/>
</dbReference>
<dbReference type="UniPathway" id="UPA00143"/>
<dbReference type="SUPFAM" id="SSF50965">
    <property type="entry name" value="Galactose oxidase, central domain"/>
    <property type="match status" value="2"/>
</dbReference>
<dbReference type="Pfam" id="PF24681">
    <property type="entry name" value="Kelch_KLHDC2_KLHL20_DRC7"/>
    <property type="match status" value="1"/>
</dbReference>
<evidence type="ECO:0000256" key="4">
    <source>
        <dbReference type="ARBA" id="ARBA00043912"/>
    </source>
</evidence>
<dbReference type="Gene3D" id="1.25.40.420">
    <property type="match status" value="1"/>
</dbReference>
<dbReference type="InterPro" id="IPR000210">
    <property type="entry name" value="BTB/POZ_dom"/>
</dbReference>
<evidence type="ECO:0000313" key="6">
    <source>
        <dbReference type="EMBL" id="CDW35693.1"/>
    </source>
</evidence>
<evidence type="ECO:0000256" key="3">
    <source>
        <dbReference type="ARBA" id="ARBA00022737"/>
    </source>
</evidence>
<dbReference type="Pfam" id="PF01344">
    <property type="entry name" value="Kelch_1"/>
    <property type="match status" value="1"/>
</dbReference>
<dbReference type="Pfam" id="PF07707">
    <property type="entry name" value="BACK"/>
    <property type="match status" value="1"/>
</dbReference>
<sequence>LLLIITMKEKEPYAQRLLSNLNALRLEGTLCDVEILSATEDEFVYAHRSVLAAASPYFHAMFNGGLAENNKETIVLRSLDANTLRGLIGFIYSGSLPLNHENVQEILISADMIGLPEVVNLCTDYLVSEMDSSNVISVYLFASDHHCLDLKSISERFIFENFVSVSKESEEFATLSKDILLSFLKSENLRVDSETQVFIAAMDWITTDISKRRRFVFDIIKYIRLPLVPLTFIDSYIQDTPDISLKVALSSVKRDMINGKGNLVSSLSPIPREAAKRNIYLIGGGRREIRSAWTRSEFTFHTVEMFDTFASKWKKATTMKVGRILPGLAILNGKIYVCGGELESEIFANGEIYDPIQNSWSSMAPMTIPRCEFGMTALNEFIYAFGGWVGEDIGGSIERYDPRSNQWTVIAEMLVPRFSMGIISYEGLIYIVGGCTNTRMHMQELVSFNPETNEWTNHASMLVPRSQMGCAVLEHHLYVVGGTNRKNDVLQSVERYSFNENKWEEIPPMSEHRASPCVAAANGKLYVFGGDQINDVNFYRSRTTISSSEVFDPATNSWKESVSLPESRSEAGAIVL</sequence>
<dbReference type="SMART" id="SM00225">
    <property type="entry name" value="BTB"/>
    <property type="match status" value="1"/>
</dbReference>
<dbReference type="InterPro" id="IPR017096">
    <property type="entry name" value="BTB-kelch_protein"/>
</dbReference>
<dbReference type="InterPro" id="IPR006652">
    <property type="entry name" value="Kelch_1"/>
</dbReference>
<protein>
    <recommendedName>
        <fullName evidence="1">Kelch-like protein diablo</fullName>
    </recommendedName>
</protein>
<dbReference type="PANTHER" id="PTHR45632:SF3">
    <property type="entry name" value="KELCH-LIKE PROTEIN 32"/>
    <property type="match status" value="1"/>
</dbReference>
<keyword evidence="2" id="KW-0880">Kelch repeat</keyword>
<accession>A0A0K2UBS7</accession>
<dbReference type="FunFam" id="1.25.40.420:FF:000001">
    <property type="entry name" value="Kelch-like family member 12"/>
    <property type="match status" value="1"/>
</dbReference>
<dbReference type="OrthoDB" id="1022638at2759"/>
<comment type="function">
    <text evidence="4">Probable substrate-specific adapter of an E3 ubiquitin-protein ligase complex which mediates the ubiquitination and subsequent proteasomal degradation of target proteins. May have a role in synapse differentiation and growth.</text>
</comment>
<dbReference type="EMBL" id="HACA01018332">
    <property type="protein sequence ID" value="CDW35693.1"/>
    <property type="molecule type" value="Transcribed_RNA"/>
</dbReference>
<evidence type="ECO:0000259" key="5">
    <source>
        <dbReference type="PROSITE" id="PS50097"/>
    </source>
</evidence>
<dbReference type="InterPro" id="IPR011043">
    <property type="entry name" value="Gal_Oxase/kelch_b-propeller"/>
</dbReference>
<dbReference type="Pfam" id="PF00651">
    <property type="entry name" value="BTB"/>
    <property type="match status" value="1"/>
</dbReference>
<dbReference type="PROSITE" id="PS50097">
    <property type="entry name" value="BTB"/>
    <property type="match status" value="1"/>
</dbReference>
<name>A0A0K2UBS7_LEPSM</name>